<proteinExistence type="predicted"/>
<feature type="region of interest" description="Disordered" evidence="1">
    <location>
        <begin position="1"/>
        <end position="22"/>
    </location>
</feature>
<evidence type="ECO:0000256" key="1">
    <source>
        <dbReference type="SAM" id="MobiDB-lite"/>
    </source>
</evidence>
<organism evidence="2 3">
    <name type="scientific">Drosophila madeirensis</name>
    <name type="common">Fruit fly</name>
    <dbReference type="NCBI Taxonomy" id="30013"/>
    <lineage>
        <taxon>Eukaryota</taxon>
        <taxon>Metazoa</taxon>
        <taxon>Ecdysozoa</taxon>
        <taxon>Arthropoda</taxon>
        <taxon>Hexapoda</taxon>
        <taxon>Insecta</taxon>
        <taxon>Pterygota</taxon>
        <taxon>Neoptera</taxon>
        <taxon>Endopterygota</taxon>
        <taxon>Diptera</taxon>
        <taxon>Brachycera</taxon>
        <taxon>Muscomorpha</taxon>
        <taxon>Ephydroidea</taxon>
        <taxon>Drosophilidae</taxon>
        <taxon>Drosophila</taxon>
        <taxon>Sophophora</taxon>
    </lineage>
</organism>
<keyword evidence="3" id="KW-1185">Reference proteome</keyword>
<feature type="compositionally biased region" description="Low complexity" evidence="1">
    <location>
        <begin position="288"/>
        <end position="301"/>
    </location>
</feature>
<accession>A0AAU9EUS8</accession>
<feature type="region of interest" description="Disordered" evidence="1">
    <location>
        <begin position="136"/>
        <end position="190"/>
    </location>
</feature>
<feature type="compositionally biased region" description="Polar residues" evidence="1">
    <location>
        <begin position="179"/>
        <end position="188"/>
    </location>
</feature>
<evidence type="ECO:0000313" key="2">
    <source>
        <dbReference type="EMBL" id="BFF89475.1"/>
    </source>
</evidence>
<evidence type="ECO:0000313" key="3">
    <source>
        <dbReference type="Proteomes" id="UP001500889"/>
    </source>
</evidence>
<feature type="region of interest" description="Disordered" evidence="1">
    <location>
        <begin position="268"/>
        <end position="389"/>
    </location>
</feature>
<gene>
    <name evidence="2" type="ORF">DMAD_08228</name>
</gene>
<name>A0AAU9EUS8_DROMD</name>
<sequence>MDKQQKSDASCGRSTSSSSRRVMWKMDTDDKDEEVFDSFVTYRWMPAEVTFNTKKSKSNPEVAGRQEVAKKNRRMMVTELVKRKDLKQQKPPSTYGGVVPKANSLAKLEGLDGKERAKACWMHLFDILRRQRREKQMAEDEEKEEKDIPLSGSSSLALRYKPSHESLKYKRSKDRGLDQDQQQPSTSHAAAASLNVETCALPPHQTCVVREPPPMFAHRVRISMANDTDSCSSGEVEARITGPPSDASIVTGLSKHLLSVVLTTPACSSFTSDPQVAPRRGTVKRTKSSSGRARSLSVSGRKLTIPSNSVTAAGSPSEPARTLTIARHSVKTGGSPPESPKKLTIPSNSGTEESGNLLTNSSVSSKAHSTSESGKNSNTTGSVVPNLRQRQQELHHYRVLVEKRRLDLLELKIAREREETLHQDILFHKDLQIKENLLKTYDDNDVSHA</sequence>
<protein>
    <submittedName>
        <fullName evidence="2">Uncharacterized protein</fullName>
    </submittedName>
</protein>
<feature type="compositionally biased region" description="Basic and acidic residues" evidence="1">
    <location>
        <begin position="162"/>
        <end position="178"/>
    </location>
</feature>
<dbReference type="AlphaFoldDB" id="A0AAU9EUS8"/>
<reference evidence="2 3" key="1">
    <citation type="submission" date="2024-02" db="EMBL/GenBank/DDBJ databases">
        <title>A chromosome-level genome assembly of Drosophila madeirensis, a fruit fly species endemic to Madeira island.</title>
        <authorList>
            <person name="Tomihara K."/>
            <person name="Llopart A."/>
            <person name="Yamamoto D."/>
        </authorList>
    </citation>
    <scope>NUCLEOTIDE SEQUENCE [LARGE SCALE GENOMIC DNA]</scope>
    <source>
        <strain evidence="2 3">RF1</strain>
    </source>
</reference>
<dbReference type="EMBL" id="AP029263">
    <property type="protein sequence ID" value="BFF89475.1"/>
    <property type="molecule type" value="Genomic_DNA"/>
</dbReference>
<feature type="compositionally biased region" description="Polar residues" evidence="1">
    <location>
        <begin position="345"/>
        <end position="383"/>
    </location>
</feature>
<dbReference type="Proteomes" id="UP001500889">
    <property type="component" value="Chromosome O"/>
</dbReference>
<feature type="compositionally biased region" description="Polar residues" evidence="1">
    <location>
        <begin position="305"/>
        <end position="314"/>
    </location>
</feature>
<feature type="compositionally biased region" description="Low complexity" evidence="1">
    <location>
        <begin position="7"/>
        <end position="21"/>
    </location>
</feature>